<evidence type="ECO:0000313" key="6">
    <source>
        <dbReference type="EMBL" id="GFS11092.1"/>
    </source>
</evidence>
<feature type="domain" description="Sushi" evidence="5">
    <location>
        <begin position="255"/>
        <end position="321"/>
    </location>
</feature>
<dbReference type="SMART" id="SM00034">
    <property type="entry name" value="CLECT"/>
    <property type="match status" value="2"/>
</dbReference>
<dbReference type="InterPro" id="IPR001304">
    <property type="entry name" value="C-type_lectin-like"/>
</dbReference>
<evidence type="ECO:0000256" key="1">
    <source>
        <dbReference type="ARBA" id="ARBA00022729"/>
    </source>
</evidence>
<dbReference type="PROSITE" id="PS50923">
    <property type="entry name" value="SUSHI"/>
    <property type="match status" value="2"/>
</dbReference>
<dbReference type="Pfam" id="PF00059">
    <property type="entry name" value="Lectin_C"/>
    <property type="match status" value="2"/>
</dbReference>
<dbReference type="InterPro" id="IPR016186">
    <property type="entry name" value="C-type_lectin-like/link_sf"/>
</dbReference>
<feature type="domain" description="C-type lectin" evidence="4">
    <location>
        <begin position="99"/>
        <end position="211"/>
    </location>
</feature>
<protein>
    <submittedName>
        <fullName evidence="6">Mannose-binding protein C</fullName>
    </submittedName>
</protein>
<evidence type="ECO:0000256" key="3">
    <source>
        <dbReference type="PROSITE-ProRule" id="PRU00302"/>
    </source>
</evidence>
<dbReference type="Proteomes" id="UP000762676">
    <property type="component" value="Unassembled WGS sequence"/>
</dbReference>
<evidence type="ECO:0000259" key="4">
    <source>
        <dbReference type="PROSITE" id="PS50041"/>
    </source>
</evidence>
<dbReference type="EMBL" id="BMAT01009644">
    <property type="protein sequence ID" value="GFS11092.1"/>
    <property type="molecule type" value="Genomic_DNA"/>
</dbReference>
<dbReference type="CDD" id="cd00033">
    <property type="entry name" value="CCP"/>
    <property type="match status" value="1"/>
</dbReference>
<keyword evidence="2" id="KW-1015">Disulfide bond</keyword>
<dbReference type="InterPro" id="IPR016187">
    <property type="entry name" value="CTDL_fold"/>
</dbReference>
<keyword evidence="1" id="KW-0732">Signal</keyword>
<evidence type="ECO:0000313" key="7">
    <source>
        <dbReference type="Proteomes" id="UP000762676"/>
    </source>
</evidence>
<keyword evidence="3" id="KW-0768">Sushi</keyword>
<feature type="domain" description="C-type lectin" evidence="4">
    <location>
        <begin position="332"/>
        <end position="437"/>
    </location>
</feature>
<dbReference type="PROSITE" id="PS00615">
    <property type="entry name" value="C_TYPE_LECTIN_1"/>
    <property type="match status" value="2"/>
</dbReference>
<dbReference type="Gene3D" id="2.10.70.10">
    <property type="entry name" value="Complement Module, domain 1"/>
    <property type="match status" value="1"/>
</dbReference>
<dbReference type="CDD" id="cd00037">
    <property type="entry name" value="CLECT"/>
    <property type="match status" value="1"/>
</dbReference>
<evidence type="ECO:0000259" key="5">
    <source>
        <dbReference type="PROSITE" id="PS50923"/>
    </source>
</evidence>
<sequence length="475" mass="52996">MTENFLVPRRNWTVTVLSVVVAVFYVAQGDELRCKRPSPAPDGKPIGEIKESYAVNERVKYKCDYSDNTRIRYCTPGGKWSPMGTVCTDCPDSFTLNKNSGKCYHFPKLKKTFVDAEKYCATEKSVLAIPENEAENAYIASFIRYNIFIGVTDREREGRWKKITGQPVSYTKWHRGEPNNAGRGGEDCVEIGGNGVWNDRHCARDKLYFVCQQPKVKLRHCLDFWDKCEELFDANPTLCTKDVGFAEQNCRFTCGYCLPPDQRAKCGVATPGAEGGDAKILTQGESMEFSCGEGMVALSGDQVRGCTASGHLSGAPLECTKDCPQDWVIRMDNKHCYKLYEVRRNYSAAAADCASMSGTLTTVKDKEEQEFVNSLKGSVDTIWVGLTDSITEGTFRWTDGTRASYTNWAAGEPNDLTSAGEHCVQMLENGKWADKNCVSDISKYMCKVDVEEFGDYNWFWSALRGGVSTLEGIFG</sequence>
<dbReference type="InterPro" id="IPR050111">
    <property type="entry name" value="C-type_lectin/snaclec_domain"/>
</dbReference>
<dbReference type="InterPro" id="IPR035976">
    <property type="entry name" value="Sushi/SCR/CCP_sf"/>
</dbReference>
<evidence type="ECO:0000256" key="2">
    <source>
        <dbReference type="ARBA" id="ARBA00023157"/>
    </source>
</evidence>
<organism evidence="6 7">
    <name type="scientific">Elysia marginata</name>
    <dbReference type="NCBI Taxonomy" id="1093978"/>
    <lineage>
        <taxon>Eukaryota</taxon>
        <taxon>Metazoa</taxon>
        <taxon>Spiralia</taxon>
        <taxon>Lophotrochozoa</taxon>
        <taxon>Mollusca</taxon>
        <taxon>Gastropoda</taxon>
        <taxon>Heterobranchia</taxon>
        <taxon>Euthyneura</taxon>
        <taxon>Panpulmonata</taxon>
        <taxon>Sacoglossa</taxon>
        <taxon>Placobranchoidea</taxon>
        <taxon>Plakobranchidae</taxon>
        <taxon>Elysia</taxon>
    </lineage>
</organism>
<dbReference type="AlphaFoldDB" id="A0AAV4IPD5"/>
<dbReference type="PROSITE" id="PS50041">
    <property type="entry name" value="C_TYPE_LECTIN_2"/>
    <property type="match status" value="2"/>
</dbReference>
<gene>
    <name evidence="6" type="ORF">ElyMa_004826800</name>
</gene>
<reference evidence="6 7" key="1">
    <citation type="journal article" date="2021" name="Elife">
        <title>Chloroplast acquisition without the gene transfer in kleptoplastic sea slugs, Plakobranchus ocellatus.</title>
        <authorList>
            <person name="Maeda T."/>
            <person name="Takahashi S."/>
            <person name="Yoshida T."/>
            <person name="Shimamura S."/>
            <person name="Takaki Y."/>
            <person name="Nagai Y."/>
            <person name="Toyoda A."/>
            <person name="Suzuki Y."/>
            <person name="Arimoto A."/>
            <person name="Ishii H."/>
            <person name="Satoh N."/>
            <person name="Nishiyama T."/>
            <person name="Hasebe M."/>
            <person name="Maruyama T."/>
            <person name="Minagawa J."/>
            <person name="Obokata J."/>
            <person name="Shigenobu S."/>
        </authorList>
    </citation>
    <scope>NUCLEOTIDE SEQUENCE [LARGE SCALE GENOMIC DNA]</scope>
</reference>
<dbReference type="PANTHER" id="PTHR22803">
    <property type="entry name" value="MANNOSE, PHOSPHOLIPASE, LECTIN RECEPTOR RELATED"/>
    <property type="match status" value="1"/>
</dbReference>
<name>A0AAV4IPD5_9GAST</name>
<keyword evidence="7" id="KW-1185">Reference proteome</keyword>
<dbReference type="InterPro" id="IPR000436">
    <property type="entry name" value="Sushi_SCR_CCP_dom"/>
</dbReference>
<dbReference type="Gene3D" id="3.10.100.10">
    <property type="entry name" value="Mannose-Binding Protein A, subunit A"/>
    <property type="match status" value="2"/>
</dbReference>
<dbReference type="SUPFAM" id="SSF56436">
    <property type="entry name" value="C-type lectin-like"/>
    <property type="match status" value="2"/>
</dbReference>
<dbReference type="SMART" id="SM00032">
    <property type="entry name" value="CCP"/>
    <property type="match status" value="2"/>
</dbReference>
<comment type="caution">
    <text evidence="3">Lacks conserved residue(s) required for the propagation of feature annotation.</text>
</comment>
<proteinExistence type="predicted"/>
<feature type="domain" description="Sushi" evidence="5">
    <location>
        <begin position="32"/>
        <end position="89"/>
    </location>
</feature>
<comment type="caution">
    <text evidence="6">The sequence shown here is derived from an EMBL/GenBank/DDBJ whole genome shotgun (WGS) entry which is preliminary data.</text>
</comment>
<accession>A0AAV4IPD5</accession>
<dbReference type="InterPro" id="IPR018378">
    <property type="entry name" value="C-type_lectin_CS"/>
</dbReference>
<dbReference type="SUPFAM" id="SSF57535">
    <property type="entry name" value="Complement control module/SCR domain"/>
    <property type="match status" value="1"/>
</dbReference>